<evidence type="ECO:0000313" key="4">
    <source>
        <dbReference type="WBParaSite" id="SPAL_0000426700.1"/>
    </source>
</evidence>
<dbReference type="WBParaSite" id="SPAL_0000426700.1">
    <property type="protein sequence ID" value="SPAL_0000426700.1"/>
    <property type="gene ID" value="SPAL_0000426700"/>
</dbReference>
<accession>A0A0N5BE40</accession>
<feature type="compositionally biased region" description="Basic residues" evidence="1">
    <location>
        <begin position="187"/>
        <end position="198"/>
    </location>
</feature>
<evidence type="ECO:0000313" key="3">
    <source>
        <dbReference type="Proteomes" id="UP000046392"/>
    </source>
</evidence>
<evidence type="ECO:0000256" key="1">
    <source>
        <dbReference type="SAM" id="MobiDB-lite"/>
    </source>
</evidence>
<feature type="region of interest" description="Disordered" evidence="1">
    <location>
        <begin position="80"/>
        <end position="255"/>
    </location>
</feature>
<evidence type="ECO:0000256" key="2">
    <source>
        <dbReference type="SAM" id="SignalP"/>
    </source>
</evidence>
<name>A0A0N5BE40_STREA</name>
<dbReference type="AlphaFoldDB" id="A0A0N5BE40"/>
<sequence length="272" mass="30235">MAKKFMLLFGLFLIIFSLNVIQSKLYESKPSDLSEASSNVQKYLVSLDNLSNSNIQNNIVKREVSGADKQEYLVGRSMISQSGQRRHLSHVSSGAKMLRQPRGPGKAGKIGGRVQPGRKLQRGRRLQRGGRRQSGRRVQLSRGVPPGKRVQSGRRVQSGKRLQSSRKGSGRPFKKGNHPPSIPSGRGVKKSSRGRGRVRQNQPSAGNQPLEEERAVGDSSEEIQVSEDEDYSSVSAEDDDVEIEDDCGDDDIDDDSLDDGFYYNFLYEDCYT</sequence>
<keyword evidence="3" id="KW-1185">Reference proteome</keyword>
<feature type="signal peptide" evidence="2">
    <location>
        <begin position="1"/>
        <end position="23"/>
    </location>
</feature>
<dbReference type="Proteomes" id="UP000046392">
    <property type="component" value="Unplaced"/>
</dbReference>
<feature type="chain" id="PRO_5005894442" evidence="2">
    <location>
        <begin position="24"/>
        <end position="272"/>
    </location>
</feature>
<feature type="compositionally biased region" description="Acidic residues" evidence="1">
    <location>
        <begin position="219"/>
        <end position="255"/>
    </location>
</feature>
<proteinExistence type="predicted"/>
<feature type="compositionally biased region" description="Basic residues" evidence="1">
    <location>
        <begin position="168"/>
        <end position="177"/>
    </location>
</feature>
<reference evidence="4" key="1">
    <citation type="submission" date="2017-02" db="UniProtKB">
        <authorList>
            <consortium name="WormBaseParasite"/>
        </authorList>
    </citation>
    <scope>IDENTIFICATION</scope>
</reference>
<organism evidence="3 4">
    <name type="scientific">Strongyloides papillosus</name>
    <name type="common">Intestinal threadworm</name>
    <dbReference type="NCBI Taxonomy" id="174720"/>
    <lineage>
        <taxon>Eukaryota</taxon>
        <taxon>Metazoa</taxon>
        <taxon>Ecdysozoa</taxon>
        <taxon>Nematoda</taxon>
        <taxon>Chromadorea</taxon>
        <taxon>Rhabditida</taxon>
        <taxon>Tylenchina</taxon>
        <taxon>Panagrolaimomorpha</taxon>
        <taxon>Strongyloidoidea</taxon>
        <taxon>Strongyloididae</taxon>
        <taxon>Strongyloides</taxon>
    </lineage>
</organism>
<keyword evidence="2" id="KW-0732">Signal</keyword>
<protein>
    <submittedName>
        <fullName evidence="4">Uncharacterized protein</fullName>
    </submittedName>
</protein>
<feature type="compositionally biased region" description="Basic residues" evidence="1">
    <location>
        <begin position="119"/>
        <end position="135"/>
    </location>
</feature>